<organism evidence="4 5">
    <name type="scientific">Simiduia aestuariiviva</name>
    <dbReference type="NCBI Taxonomy" id="1510459"/>
    <lineage>
        <taxon>Bacteria</taxon>
        <taxon>Pseudomonadati</taxon>
        <taxon>Pseudomonadota</taxon>
        <taxon>Gammaproteobacteria</taxon>
        <taxon>Cellvibrionales</taxon>
        <taxon>Cellvibrionaceae</taxon>
        <taxon>Simiduia</taxon>
    </lineage>
</organism>
<dbReference type="GO" id="GO:0007064">
    <property type="term" value="P:mitotic sister chromatid cohesion"/>
    <property type="evidence" value="ECO:0007669"/>
    <property type="project" value="TreeGrafter"/>
</dbReference>
<comment type="caution">
    <text evidence="4">The sequence shown here is derived from an EMBL/GenBank/DDBJ whole genome shotgun (WGS) entry which is preliminary data.</text>
</comment>
<evidence type="ECO:0000256" key="1">
    <source>
        <dbReference type="ARBA" id="ARBA00022679"/>
    </source>
</evidence>
<dbReference type="SUPFAM" id="SSF55729">
    <property type="entry name" value="Acyl-CoA N-acyltransferases (Nat)"/>
    <property type="match status" value="1"/>
</dbReference>
<dbReference type="GO" id="GO:0016747">
    <property type="term" value="F:acyltransferase activity, transferring groups other than amino-acyl groups"/>
    <property type="evidence" value="ECO:0007669"/>
    <property type="project" value="InterPro"/>
</dbReference>
<name>A0A839UJT6_9GAMM</name>
<dbReference type="Proteomes" id="UP000559987">
    <property type="component" value="Unassembled WGS sequence"/>
</dbReference>
<dbReference type="PANTHER" id="PTHR42919">
    <property type="entry name" value="N-ALPHA-ACETYLTRANSFERASE"/>
    <property type="match status" value="1"/>
</dbReference>
<accession>A0A839UJT6</accession>
<dbReference type="AlphaFoldDB" id="A0A839UJT6"/>
<dbReference type="PROSITE" id="PS51186">
    <property type="entry name" value="GNAT"/>
    <property type="match status" value="1"/>
</dbReference>
<dbReference type="InterPro" id="IPR016181">
    <property type="entry name" value="Acyl_CoA_acyltransferase"/>
</dbReference>
<dbReference type="GO" id="GO:0031415">
    <property type="term" value="C:NatA complex"/>
    <property type="evidence" value="ECO:0007669"/>
    <property type="project" value="TreeGrafter"/>
</dbReference>
<dbReference type="InterPro" id="IPR051556">
    <property type="entry name" value="N-term/lysine_N-AcTrnsfr"/>
</dbReference>
<dbReference type="InterPro" id="IPR000182">
    <property type="entry name" value="GNAT_dom"/>
</dbReference>
<dbReference type="PANTHER" id="PTHR42919:SF8">
    <property type="entry name" value="N-ALPHA-ACETYLTRANSFERASE 50"/>
    <property type="match status" value="1"/>
</dbReference>
<keyword evidence="5" id="KW-1185">Reference proteome</keyword>
<keyword evidence="1 4" id="KW-0808">Transferase</keyword>
<sequence>MIVRHGELSDLAGIKAIYEQPHAYGNTLQLPYQSDGFWQRRLQNSSDSQISLVAVHNDEIVGQISLSVNDRPRRKHVATLGMGVSHAHRGTGVGSKLLHAALDLTDNWLNVTRVEIEVYTDNEQAINLYQKFGFEVEGTAKNYAFRQGRYVDALYMARLSSAKL</sequence>
<dbReference type="CDD" id="cd04301">
    <property type="entry name" value="NAT_SF"/>
    <property type="match status" value="1"/>
</dbReference>
<dbReference type="Pfam" id="PF00583">
    <property type="entry name" value="Acetyltransf_1"/>
    <property type="match status" value="1"/>
</dbReference>
<evidence type="ECO:0000259" key="3">
    <source>
        <dbReference type="PROSITE" id="PS51186"/>
    </source>
</evidence>
<evidence type="ECO:0000313" key="5">
    <source>
        <dbReference type="Proteomes" id="UP000559987"/>
    </source>
</evidence>
<evidence type="ECO:0000256" key="2">
    <source>
        <dbReference type="ARBA" id="ARBA00023315"/>
    </source>
</evidence>
<dbReference type="EC" id="2.3.1.-" evidence="4"/>
<dbReference type="RefSeq" id="WP_183907413.1">
    <property type="nucleotide sequence ID" value="NZ_JACHXZ010000001.1"/>
</dbReference>
<gene>
    <name evidence="4" type="ORF">FHS30_000207</name>
</gene>
<protein>
    <submittedName>
        <fullName evidence="4">Putative acetyltransferase</fullName>
        <ecNumber evidence="4">2.3.1.-</ecNumber>
    </submittedName>
</protein>
<feature type="domain" description="N-acetyltransferase" evidence="3">
    <location>
        <begin position="1"/>
        <end position="161"/>
    </location>
</feature>
<evidence type="ECO:0000313" key="4">
    <source>
        <dbReference type="EMBL" id="MBB3167031.1"/>
    </source>
</evidence>
<dbReference type="EMBL" id="JACHXZ010000001">
    <property type="protein sequence ID" value="MBB3167031.1"/>
    <property type="molecule type" value="Genomic_DNA"/>
</dbReference>
<proteinExistence type="predicted"/>
<keyword evidence="2 4" id="KW-0012">Acyltransferase</keyword>
<dbReference type="Gene3D" id="3.40.630.30">
    <property type="match status" value="1"/>
</dbReference>
<reference evidence="4 5" key="1">
    <citation type="submission" date="2020-08" db="EMBL/GenBank/DDBJ databases">
        <title>Genomic Encyclopedia of Type Strains, Phase III (KMG-III): the genomes of soil and plant-associated and newly described type strains.</title>
        <authorList>
            <person name="Whitman W."/>
        </authorList>
    </citation>
    <scope>NUCLEOTIDE SEQUENCE [LARGE SCALE GENOMIC DNA]</scope>
    <source>
        <strain evidence="4 5">CECT 8571</strain>
    </source>
</reference>